<evidence type="ECO:0000256" key="3">
    <source>
        <dbReference type="ARBA" id="ARBA00023242"/>
    </source>
</evidence>
<accession>A0A5J4NVY0</accession>
<dbReference type="EMBL" id="QNGE01000600">
    <property type="protein sequence ID" value="KAA3679887.1"/>
    <property type="molecule type" value="Genomic_DNA"/>
</dbReference>
<evidence type="ECO:0000313" key="5">
    <source>
        <dbReference type="EMBL" id="KAA3679887.1"/>
    </source>
</evidence>
<evidence type="ECO:0000256" key="2">
    <source>
        <dbReference type="ARBA" id="ARBA00023163"/>
    </source>
</evidence>
<gene>
    <name evidence="5" type="ORF">DEA37_0003913</name>
</gene>
<feature type="region of interest" description="Disordered" evidence="4">
    <location>
        <begin position="1"/>
        <end position="117"/>
    </location>
</feature>
<evidence type="ECO:0000256" key="1">
    <source>
        <dbReference type="ARBA" id="ARBA00004123"/>
    </source>
</evidence>
<name>A0A5J4NVY0_9TREM</name>
<feature type="compositionally biased region" description="Basic and acidic residues" evidence="4">
    <location>
        <begin position="24"/>
        <end position="40"/>
    </location>
</feature>
<evidence type="ECO:0008006" key="7">
    <source>
        <dbReference type="Google" id="ProtNLM"/>
    </source>
</evidence>
<organism evidence="5 6">
    <name type="scientific">Paragonimus westermani</name>
    <dbReference type="NCBI Taxonomy" id="34504"/>
    <lineage>
        <taxon>Eukaryota</taxon>
        <taxon>Metazoa</taxon>
        <taxon>Spiralia</taxon>
        <taxon>Lophotrochozoa</taxon>
        <taxon>Platyhelminthes</taxon>
        <taxon>Trematoda</taxon>
        <taxon>Digenea</taxon>
        <taxon>Plagiorchiida</taxon>
        <taxon>Troglotremata</taxon>
        <taxon>Troglotrematidae</taxon>
        <taxon>Paragonimus</taxon>
    </lineage>
</organism>
<feature type="compositionally biased region" description="Basic residues" evidence="4">
    <location>
        <begin position="1"/>
        <end position="11"/>
    </location>
</feature>
<keyword evidence="6" id="KW-1185">Reference proteome</keyword>
<dbReference type="AlphaFoldDB" id="A0A5J4NVY0"/>
<dbReference type="PANTHER" id="PTHR15052">
    <property type="entry name" value="RNA POLYMERASE III TRANSCRIPTION INITIATION FACTOR COMPLEX SUBUNIT"/>
    <property type="match status" value="1"/>
</dbReference>
<evidence type="ECO:0000256" key="4">
    <source>
        <dbReference type="SAM" id="MobiDB-lite"/>
    </source>
</evidence>
<proteinExistence type="predicted"/>
<dbReference type="SUPFAM" id="SSF50978">
    <property type="entry name" value="WD40 repeat-like"/>
    <property type="match status" value="1"/>
</dbReference>
<protein>
    <recommendedName>
        <fullName evidence="7">General transcription factor 3C polypeptide 2</fullName>
    </recommendedName>
</protein>
<dbReference type="GO" id="GO:0000127">
    <property type="term" value="C:transcription factor TFIIIC complex"/>
    <property type="evidence" value="ECO:0007669"/>
    <property type="project" value="TreeGrafter"/>
</dbReference>
<feature type="region of interest" description="Disordered" evidence="4">
    <location>
        <begin position="803"/>
        <end position="875"/>
    </location>
</feature>
<comment type="caution">
    <text evidence="5">The sequence shown here is derived from an EMBL/GenBank/DDBJ whole genome shotgun (WGS) entry which is preliminary data.</text>
</comment>
<feature type="region of interest" description="Disordered" evidence="4">
    <location>
        <begin position="891"/>
        <end position="912"/>
    </location>
</feature>
<dbReference type="Proteomes" id="UP000324629">
    <property type="component" value="Unassembled WGS sequence"/>
</dbReference>
<sequence length="912" mass="100707">MTITGKPRRQSSARAAEAISRLAKTSDADGSIKDPNEHASDVSGSLYTSDSESTSTESGVSESAKSNYSATRSSDLDEESASDTRRITRSSQKRSGAPSQVHSQSTSVNDTNQSRLAVDTKQTKRVYSFSPFSRYLASCRQKQLKPVKEIAITCFAKSIDMLRCLFEEAVHPFAFQQNVTFKEEFNARQITLFPTSFYWHPYPCNDPLGCLPGPPTSPLISSKDDNTNDVRASQINRFEFDKEKYLLYVGGYVKSLTWCPARLYTENVGAEEKKDPVYLALATYVSPGTRVLYSDPPRTSSGLIQIWNCGNLGLTGPPKDWKPEPHLFIAHQWGHVMHMCWLPLSVTLAARASKDLTKSNFPASRVTPSPLINRILGHLILACQDGLVRIIGTPRFPLDPIYFDGTRSLPLYQLNNVGVFRLSPSATSYVAYYDLSCLNPLLFTVSEGCHLAPVRLFRLINGPVRSMSLNAVNGRMLMVQGLDLGVRVWDIEDTTSLNPHSPELYWHLSHGITGANVLWHSRGDMVFCSRESVIQRRAASTGRGVPIESLADLIMRSDSSVNQTFLEAPRECARHLIPLGLQATTCLDFSDSLNTLLCATDRGRMELIVYSLDGRTKAVSKNRYLGQMRFPICQWTMDPVPSGESVAVMSKPPETVSEVGQQLVTPKCYLSPAATAAPFTPSSLTIAHNSESFVDMPSSSCVHCTSDRSFCWHKLWNQCQLTLHTKAQFCPNPQMATWIASGTACGLIHFFCADLLYLTEFDRILNQPPTGSDSPCLDVTHLPEHAPSRFCNPWCLPRRAANVGGGAPRTPRRTSHPPNVLTRGSSEHFAQRRLRLNEDYVSRPRDSQSDSESADSSATAAMTGELDGLEISSVAGTKRLSRQCKKKLLISSDSKLSSHSASDSDQTDPCLS</sequence>
<feature type="compositionally biased region" description="Low complexity" evidence="4">
    <location>
        <begin position="43"/>
        <end position="63"/>
    </location>
</feature>
<dbReference type="PANTHER" id="PTHR15052:SF2">
    <property type="entry name" value="GENERAL TRANSCRIPTION FACTOR 3C POLYPEPTIDE 2"/>
    <property type="match status" value="1"/>
</dbReference>
<comment type="subcellular location">
    <subcellularLocation>
        <location evidence="1">Nucleus</location>
    </subcellularLocation>
</comment>
<feature type="compositionally biased region" description="Polar residues" evidence="4">
    <location>
        <begin position="64"/>
        <end position="73"/>
    </location>
</feature>
<keyword evidence="2" id="KW-0804">Transcription</keyword>
<dbReference type="InterPro" id="IPR052416">
    <property type="entry name" value="GTF3C_component"/>
</dbReference>
<feature type="compositionally biased region" description="Low complexity" evidence="4">
    <location>
        <begin position="850"/>
        <end position="861"/>
    </location>
</feature>
<dbReference type="InterPro" id="IPR036322">
    <property type="entry name" value="WD40_repeat_dom_sf"/>
</dbReference>
<feature type="compositionally biased region" description="Basic and acidic residues" evidence="4">
    <location>
        <begin position="825"/>
        <end position="848"/>
    </location>
</feature>
<reference evidence="5 6" key="1">
    <citation type="journal article" date="2019" name="Gigascience">
        <title>Whole-genome sequence of the oriental lung fluke Paragonimus westermani.</title>
        <authorList>
            <person name="Oey H."/>
            <person name="Zakrzewski M."/>
            <person name="Narain K."/>
            <person name="Devi K.R."/>
            <person name="Agatsuma T."/>
            <person name="Nawaratna S."/>
            <person name="Gobert G.N."/>
            <person name="Jones M.K."/>
            <person name="Ragan M.A."/>
            <person name="McManus D.P."/>
            <person name="Krause L."/>
        </authorList>
    </citation>
    <scope>NUCLEOTIDE SEQUENCE [LARGE SCALE GENOMIC DNA]</scope>
    <source>
        <strain evidence="5 6">IND2009</strain>
    </source>
</reference>
<dbReference type="GO" id="GO:0006383">
    <property type="term" value="P:transcription by RNA polymerase III"/>
    <property type="evidence" value="ECO:0007669"/>
    <property type="project" value="TreeGrafter"/>
</dbReference>
<keyword evidence="3" id="KW-0539">Nucleus</keyword>
<feature type="compositionally biased region" description="Low complexity" evidence="4">
    <location>
        <begin position="891"/>
        <end position="904"/>
    </location>
</feature>
<dbReference type="GO" id="GO:0005634">
    <property type="term" value="C:nucleus"/>
    <property type="evidence" value="ECO:0007669"/>
    <property type="project" value="UniProtKB-SubCell"/>
</dbReference>
<evidence type="ECO:0000313" key="6">
    <source>
        <dbReference type="Proteomes" id="UP000324629"/>
    </source>
</evidence>
<feature type="compositionally biased region" description="Polar residues" evidence="4">
    <location>
        <begin position="93"/>
        <end position="115"/>
    </location>
</feature>